<dbReference type="AlphaFoldDB" id="Q6CSB7"/>
<organism evidence="1 2">
    <name type="scientific">Kluyveromyces lactis (strain ATCC 8585 / CBS 2359 / DSM 70799 / NBRC 1267 / NRRL Y-1140 / WM37)</name>
    <name type="common">Yeast</name>
    <name type="synonym">Candida sphaerica</name>
    <dbReference type="NCBI Taxonomy" id="284590"/>
    <lineage>
        <taxon>Eukaryota</taxon>
        <taxon>Fungi</taxon>
        <taxon>Dikarya</taxon>
        <taxon>Ascomycota</taxon>
        <taxon>Saccharomycotina</taxon>
        <taxon>Saccharomycetes</taxon>
        <taxon>Saccharomycetales</taxon>
        <taxon>Saccharomycetaceae</taxon>
        <taxon>Kluyveromyces</taxon>
    </lineage>
</organism>
<gene>
    <name evidence="1" type="ORF">KLLA0_D02332g</name>
</gene>
<accession>Q6CSB7</accession>
<dbReference type="HOGENOM" id="CLU_1643965_0_0_1"/>
<dbReference type="RefSeq" id="XP_453172.1">
    <property type="nucleotide sequence ID" value="XM_453172.1"/>
</dbReference>
<dbReference type="PaxDb" id="284590-Q6CSB7"/>
<dbReference type="GeneID" id="2893035"/>
<dbReference type="KEGG" id="kla:KLLA0_D02332g"/>
<dbReference type="Proteomes" id="UP000000598">
    <property type="component" value="Chromosome D"/>
</dbReference>
<sequence>MTVIAHLKNIPHYPGNPRNITPVKFRPTGTQFLNQYKKPSAAEHPANPIANVIFFLPTSPIIHSPLVYFFSACLFQVYGSDKRGAGYSQWKSQSLGIKTKRRKRKRTDADFNTTKTSVSDCGNSQNGVVLRSAIHFISTKRKRRNFPSNFPSYFLWGPLKL</sequence>
<dbReference type="EMBL" id="CR382124">
    <property type="protein sequence ID" value="CAH00268.1"/>
    <property type="molecule type" value="Genomic_DNA"/>
</dbReference>
<name>Q6CSB7_KLULA</name>
<evidence type="ECO:0000313" key="1">
    <source>
        <dbReference type="EMBL" id="CAH00268.1"/>
    </source>
</evidence>
<keyword evidence="2" id="KW-1185">Reference proteome</keyword>
<reference evidence="1 2" key="1">
    <citation type="journal article" date="2004" name="Nature">
        <title>Genome evolution in yeasts.</title>
        <authorList>
            <consortium name="Genolevures"/>
            <person name="Dujon B."/>
            <person name="Sherman D."/>
            <person name="Fischer G."/>
            <person name="Durrens P."/>
            <person name="Casaregola S."/>
            <person name="Lafontaine I."/>
            <person name="de Montigny J."/>
            <person name="Marck C."/>
            <person name="Neuveglise C."/>
            <person name="Talla E."/>
            <person name="Goffard N."/>
            <person name="Frangeul L."/>
            <person name="Aigle M."/>
            <person name="Anthouard V."/>
            <person name="Babour A."/>
            <person name="Barbe V."/>
            <person name="Barnay S."/>
            <person name="Blanchin S."/>
            <person name="Beckerich J.M."/>
            <person name="Beyne E."/>
            <person name="Bleykasten C."/>
            <person name="Boisrame A."/>
            <person name="Boyer J."/>
            <person name="Cattolico L."/>
            <person name="Confanioleri F."/>
            <person name="de Daruvar A."/>
            <person name="Despons L."/>
            <person name="Fabre E."/>
            <person name="Fairhead C."/>
            <person name="Ferry-Dumazet H."/>
            <person name="Groppi A."/>
            <person name="Hantraye F."/>
            <person name="Hennequin C."/>
            <person name="Jauniaux N."/>
            <person name="Joyet P."/>
            <person name="Kachouri R."/>
            <person name="Kerrest A."/>
            <person name="Koszul R."/>
            <person name="Lemaire M."/>
            <person name="Lesur I."/>
            <person name="Ma L."/>
            <person name="Muller H."/>
            <person name="Nicaud J.M."/>
            <person name="Nikolski M."/>
            <person name="Oztas S."/>
            <person name="Ozier-Kalogeropoulos O."/>
            <person name="Pellenz S."/>
            <person name="Potier S."/>
            <person name="Richard G.F."/>
            <person name="Straub M.L."/>
            <person name="Suleau A."/>
            <person name="Swennene D."/>
            <person name="Tekaia F."/>
            <person name="Wesolowski-Louvel M."/>
            <person name="Westhof E."/>
            <person name="Wirth B."/>
            <person name="Zeniou-Meyer M."/>
            <person name="Zivanovic I."/>
            <person name="Bolotin-Fukuhara M."/>
            <person name="Thierry A."/>
            <person name="Bouchier C."/>
            <person name="Caudron B."/>
            <person name="Scarpelli C."/>
            <person name="Gaillardin C."/>
            <person name="Weissenbach J."/>
            <person name="Wincker P."/>
            <person name="Souciet J.L."/>
        </authorList>
    </citation>
    <scope>NUCLEOTIDE SEQUENCE [LARGE SCALE GENOMIC DNA]</scope>
    <source>
        <strain evidence="2">ATCC 8585 / CBS 2359 / DSM 70799 / NBRC 1267 / NRRL Y-1140 / WM37</strain>
    </source>
</reference>
<protein>
    <submittedName>
        <fullName evidence="1">KLLA0D02332p</fullName>
    </submittedName>
</protein>
<evidence type="ECO:0000313" key="2">
    <source>
        <dbReference type="Proteomes" id="UP000000598"/>
    </source>
</evidence>
<dbReference type="InParanoid" id="Q6CSB7"/>
<proteinExistence type="predicted"/>